<gene>
    <name evidence="1" type="ORF">THAOC_37426</name>
</gene>
<accession>K0RBY9</accession>
<dbReference type="Proteomes" id="UP000266841">
    <property type="component" value="Unassembled WGS sequence"/>
</dbReference>
<proteinExistence type="predicted"/>
<sequence>SVKAQLGAGLGFFPQWIAYILEVAVTPPRNITSLAAATECPSAQPGDARSEAHTWADMGALETQANEGARHPTRGGELLGPPNDAGDHFNQTYVWLNSPGELCEKNGFKILELASFLFDCPIPYYESLHRDWRKELKSTAAYLDSLQEKADEMEEGDEEKKRLTDLIAMKIEQLETGIKEPLMEQELYKKLEGKGEECAKFLRMYGLMQAKVRNDLKMFTHERGGRESPPSGFDTFATRTSRSSTAFGHGSRLLYQRPEPLRAAMASRARRNRFSEVELALNSVSAVRDDGRVLGKDKELAAKKTECLPQAVQSPWPQECKYQDSL</sequence>
<organism evidence="1 2">
    <name type="scientific">Thalassiosira oceanica</name>
    <name type="common">Marine diatom</name>
    <dbReference type="NCBI Taxonomy" id="159749"/>
    <lineage>
        <taxon>Eukaryota</taxon>
        <taxon>Sar</taxon>
        <taxon>Stramenopiles</taxon>
        <taxon>Ochrophyta</taxon>
        <taxon>Bacillariophyta</taxon>
        <taxon>Coscinodiscophyceae</taxon>
        <taxon>Thalassiosirophycidae</taxon>
        <taxon>Thalassiosirales</taxon>
        <taxon>Thalassiosiraceae</taxon>
        <taxon>Thalassiosira</taxon>
    </lineage>
</organism>
<evidence type="ECO:0000313" key="2">
    <source>
        <dbReference type="Proteomes" id="UP000266841"/>
    </source>
</evidence>
<name>K0RBY9_THAOC</name>
<evidence type="ECO:0000313" key="1">
    <source>
        <dbReference type="EMBL" id="EJK44067.1"/>
    </source>
</evidence>
<comment type="caution">
    <text evidence="1">The sequence shown here is derived from an EMBL/GenBank/DDBJ whole genome shotgun (WGS) entry which is preliminary data.</text>
</comment>
<keyword evidence="2" id="KW-1185">Reference proteome</keyword>
<reference evidence="1 2" key="1">
    <citation type="journal article" date="2012" name="Genome Biol.">
        <title>Genome and low-iron response of an oceanic diatom adapted to chronic iron limitation.</title>
        <authorList>
            <person name="Lommer M."/>
            <person name="Specht M."/>
            <person name="Roy A.S."/>
            <person name="Kraemer L."/>
            <person name="Andreson R."/>
            <person name="Gutowska M.A."/>
            <person name="Wolf J."/>
            <person name="Bergner S.V."/>
            <person name="Schilhabel M.B."/>
            <person name="Klostermeier U.C."/>
            <person name="Beiko R.G."/>
            <person name="Rosenstiel P."/>
            <person name="Hippler M."/>
            <person name="Laroche J."/>
        </authorList>
    </citation>
    <scope>NUCLEOTIDE SEQUENCE [LARGE SCALE GENOMIC DNA]</scope>
    <source>
        <strain evidence="1 2">CCMP1005</strain>
    </source>
</reference>
<dbReference type="AlphaFoldDB" id="K0RBY9"/>
<dbReference type="EMBL" id="AGNL01050213">
    <property type="protein sequence ID" value="EJK44067.1"/>
    <property type="molecule type" value="Genomic_DNA"/>
</dbReference>
<feature type="non-terminal residue" evidence="1">
    <location>
        <position position="1"/>
    </location>
</feature>
<protein>
    <submittedName>
        <fullName evidence="1">Uncharacterized protein</fullName>
    </submittedName>
</protein>